<dbReference type="SUPFAM" id="SSF50978">
    <property type="entry name" value="WD40 repeat-like"/>
    <property type="match status" value="1"/>
</dbReference>
<dbReference type="Gene3D" id="2.130.10.10">
    <property type="entry name" value="YVTN repeat-like/Quinoprotein amine dehydrogenase"/>
    <property type="match status" value="1"/>
</dbReference>
<feature type="repeat" description="WD" evidence="3">
    <location>
        <begin position="482"/>
        <end position="514"/>
    </location>
</feature>
<dbReference type="InterPro" id="IPR036322">
    <property type="entry name" value="WD40_repeat_dom_sf"/>
</dbReference>
<evidence type="ECO:0000313" key="6">
    <source>
        <dbReference type="Proteomes" id="UP001370490"/>
    </source>
</evidence>
<dbReference type="PROSITE" id="PS50294">
    <property type="entry name" value="WD_REPEATS_REGION"/>
    <property type="match status" value="3"/>
</dbReference>
<feature type="repeat" description="WD" evidence="3">
    <location>
        <begin position="298"/>
        <end position="330"/>
    </location>
</feature>
<dbReference type="InterPro" id="IPR015943">
    <property type="entry name" value="WD40/YVTN_repeat-like_dom_sf"/>
</dbReference>
<evidence type="ECO:0000256" key="3">
    <source>
        <dbReference type="PROSITE-ProRule" id="PRU00221"/>
    </source>
</evidence>
<dbReference type="PANTHER" id="PTHR14221:SF31">
    <property type="entry name" value="TRANSDUCIN_WD40 REPEAT-LIKE SUPERFAMILY PROTEIN"/>
    <property type="match status" value="1"/>
</dbReference>
<keyword evidence="6" id="KW-1185">Reference proteome</keyword>
<proteinExistence type="predicted"/>
<keyword evidence="2" id="KW-0677">Repeat</keyword>
<dbReference type="FunFam" id="2.130.10.10:FF:000849">
    <property type="entry name" value="WD repeat-containing protein 44"/>
    <property type="match status" value="1"/>
</dbReference>
<organism evidence="5 6">
    <name type="scientific">Dillenia turbinata</name>
    <dbReference type="NCBI Taxonomy" id="194707"/>
    <lineage>
        <taxon>Eukaryota</taxon>
        <taxon>Viridiplantae</taxon>
        <taxon>Streptophyta</taxon>
        <taxon>Embryophyta</taxon>
        <taxon>Tracheophyta</taxon>
        <taxon>Spermatophyta</taxon>
        <taxon>Magnoliopsida</taxon>
        <taxon>eudicotyledons</taxon>
        <taxon>Gunneridae</taxon>
        <taxon>Pentapetalae</taxon>
        <taxon>Dilleniales</taxon>
        <taxon>Dilleniaceae</taxon>
        <taxon>Dillenia</taxon>
    </lineage>
</organism>
<dbReference type="Pfam" id="PF00400">
    <property type="entry name" value="WD40"/>
    <property type="match status" value="4"/>
</dbReference>
<dbReference type="InterPro" id="IPR001680">
    <property type="entry name" value="WD40_rpt"/>
</dbReference>
<dbReference type="SMART" id="SM00320">
    <property type="entry name" value="WD40"/>
    <property type="match status" value="7"/>
</dbReference>
<dbReference type="Proteomes" id="UP001370490">
    <property type="component" value="Unassembled WGS sequence"/>
</dbReference>
<feature type="repeat" description="WD" evidence="3">
    <location>
        <begin position="338"/>
        <end position="380"/>
    </location>
</feature>
<evidence type="ECO:0000313" key="5">
    <source>
        <dbReference type="EMBL" id="KAK6924220.1"/>
    </source>
</evidence>
<dbReference type="InterPro" id="IPR020472">
    <property type="entry name" value="WD40_PAC1"/>
</dbReference>
<gene>
    <name evidence="5" type="ORF">RJ641_010420</name>
</gene>
<name>A0AAN8UYB0_9MAGN</name>
<reference evidence="5 6" key="1">
    <citation type="submission" date="2023-12" db="EMBL/GenBank/DDBJ databases">
        <title>A high-quality genome assembly for Dillenia turbinata (Dilleniales).</title>
        <authorList>
            <person name="Chanderbali A."/>
        </authorList>
    </citation>
    <scope>NUCLEOTIDE SEQUENCE [LARGE SCALE GENOMIC DNA]</scope>
    <source>
        <strain evidence="5">LSX21</strain>
        <tissue evidence="5">Leaf</tissue>
    </source>
</reference>
<evidence type="ECO:0000256" key="1">
    <source>
        <dbReference type="ARBA" id="ARBA00022574"/>
    </source>
</evidence>
<feature type="region of interest" description="Disordered" evidence="4">
    <location>
        <begin position="257"/>
        <end position="277"/>
    </location>
</feature>
<accession>A0AAN8UYB0</accession>
<dbReference type="PRINTS" id="PR00320">
    <property type="entry name" value="GPROTEINBRPT"/>
</dbReference>
<dbReference type="AlphaFoldDB" id="A0AAN8UYB0"/>
<dbReference type="InterPro" id="IPR040324">
    <property type="entry name" value="WDR44/Dgr2"/>
</dbReference>
<sequence>MIASDEGDVFFDSFDRLSSDSSDIAREDLVIKDLDLDVWMNQPGSVQERRERFFNQMGLSDFSSSSMVQSRKIDSYMVLERIRECSGAVSTSSSFWPNERREMTDCSDREVHNGANSMVDEFDHGRECTESQQTVQLQTQARRPREDECEKVDVNEKKNKSWFKNIIGKRIAKVCMSEGSVANSLVSQTNRLKVENNKKRYKELTAMYLGQEIQAHKGSIWMMKFSPDGQYLASGGEDGVVRIWRVTTVNASDENVTAHHEFGDRKGESKSGSKKSCTAEVKVPEKIFQIEKLPLQEFHGHVGGVLDLAWSKSNILLSSSKDKTVRLWKVGYNGCLSVFPHNNYVTCIQFNPVDENYFISGSVDGKARIWGVSEGRVVNWADVRDIITAICYQPDGKGFVVGSVRGSCRFYEVSANDLQLDAQINFQGRKKTSLNRITGIQFTEEESPRVIVTSEDSKLRILDGIDVVHKFKGLRKSGSQMSASFTPSGRHIISVGEDSRVYMWNYDSLSTPPSKQKPRSVHSCEHFFFKGVSVAISWSGTRTNQTCSDSSSPWSFSRAEGHLLETASWLRESDRFSLGSWFSMEGPCRASATWPEEKLPWCGIPIQEDVQNHSCSYNDHKNNLCSTWGLVIVTASWDGKIRTFHNYGLPMKV</sequence>
<dbReference type="PROSITE" id="PS50082">
    <property type="entry name" value="WD_REPEATS_2"/>
    <property type="match status" value="4"/>
</dbReference>
<dbReference type="SUPFAM" id="SSF69322">
    <property type="entry name" value="Tricorn protease domain 2"/>
    <property type="match status" value="1"/>
</dbReference>
<protein>
    <submittedName>
        <fullName evidence="5">WD40 repeat</fullName>
    </submittedName>
</protein>
<feature type="repeat" description="WD" evidence="3">
    <location>
        <begin position="213"/>
        <end position="254"/>
    </location>
</feature>
<evidence type="ECO:0000256" key="2">
    <source>
        <dbReference type="ARBA" id="ARBA00022737"/>
    </source>
</evidence>
<dbReference type="PANTHER" id="PTHR14221">
    <property type="entry name" value="WD REPEAT DOMAIN 44"/>
    <property type="match status" value="1"/>
</dbReference>
<evidence type="ECO:0000256" key="4">
    <source>
        <dbReference type="SAM" id="MobiDB-lite"/>
    </source>
</evidence>
<feature type="compositionally biased region" description="Basic and acidic residues" evidence="4">
    <location>
        <begin position="257"/>
        <end position="271"/>
    </location>
</feature>
<dbReference type="EMBL" id="JBAMMX010000017">
    <property type="protein sequence ID" value="KAK6924220.1"/>
    <property type="molecule type" value="Genomic_DNA"/>
</dbReference>
<keyword evidence="1 3" id="KW-0853">WD repeat</keyword>
<comment type="caution">
    <text evidence="5">The sequence shown here is derived from an EMBL/GenBank/DDBJ whole genome shotgun (WGS) entry which is preliminary data.</text>
</comment>